<feature type="compositionally biased region" description="Polar residues" evidence="1">
    <location>
        <begin position="54"/>
        <end position="65"/>
    </location>
</feature>
<reference evidence="3" key="1">
    <citation type="journal article" date="2015" name="Genome Announc.">
        <title>Draft genome sequence of the fungus Penicillium brasilianum MG11.</title>
        <authorList>
            <person name="Horn F."/>
            <person name="Linde J."/>
            <person name="Mattern D.J."/>
            <person name="Walther G."/>
            <person name="Guthke R."/>
            <person name="Brakhage A.A."/>
            <person name="Valiante V."/>
        </authorList>
    </citation>
    <scope>NUCLEOTIDE SEQUENCE [LARGE SCALE GENOMIC DNA]</scope>
    <source>
        <strain evidence="3">MG11</strain>
    </source>
</reference>
<organism evidence="2 3">
    <name type="scientific">Penicillium brasilianum</name>
    <dbReference type="NCBI Taxonomy" id="104259"/>
    <lineage>
        <taxon>Eukaryota</taxon>
        <taxon>Fungi</taxon>
        <taxon>Dikarya</taxon>
        <taxon>Ascomycota</taxon>
        <taxon>Pezizomycotina</taxon>
        <taxon>Eurotiomycetes</taxon>
        <taxon>Eurotiomycetidae</taxon>
        <taxon>Eurotiales</taxon>
        <taxon>Aspergillaceae</taxon>
        <taxon>Penicillium</taxon>
    </lineage>
</organism>
<protein>
    <submittedName>
        <fullName evidence="2">Uncharacterized protein</fullName>
    </submittedName>
</protein>
<keyword evidence="3" id="KW-1185">Reference proteome</keyword>
<evidence type="ECO:0000313" key="3">
    <source>
        <dbReference type="Proteomes" id="UP000042958"/>
    </source>
</evidence>
<dbReference type="AlphaFoldDB" id="A0A0F7U124"/>
<sequence>MTYSNMSASDVGLVSLAELIRHHRELLVDPLFWTSRHLEMMGCRFKHVDNVSQVQHPQDYHQQPSEGLPNEGESEALSLAKSFSLQGKLNALTNILLSEGSILDKRRKGPGFIFAGRPVHRPHYTVFYRSDQPNRPICQEPLPMIGYLNYTNVSGLRWHKFKPQHHYRGGDNSAIRPMSKEKLVTPKEWKEDPYFVCVLLSLAQLQERLLGPEMRTSHLSRLLVASPMDREFIHIYDAEITSNLLAMLDTPTTSTIKTNFPTIEHRQIPFRPFKTFQRRIWSALLVNKFPPHVADVPNCTRLKVINQHLKRPLEQDDDDERHKRSRAS</sequence>
<proteinExistence type="predicted"/>
<dbReference type="Proteomes" id="UP000042958">
    <property type="component" value="Unassembled WGS sequence"/>
</dbReference>
<gene>
    <name evidence="2" type="ORF">PMG11_11163</name>
</gene>
<accession>A0A0F7U124</accession>
<dbReference type="OrthoDB" id="5343483at2759"/>
<evidence type="ECO:0000313" key="2">
    <source>
        <dbReference type="EMBL" id="CEJ62669.1"/>
    </source>
</evidence>
<dbReference type="EMBL" id="CDHK01000020">
    <property type="protein sequence ID" value="CEJ62669.1"/>
    <property type="molecule type" value="Genomic_DNA"/>
</dbReference>
<dbReference type="STRING" id="104259.A0A0F7U124"/>
<name>A0A0F7U124_PENBI</name>
<evidence type="ECO:0000256" key="1">
    <source>
        <dbReference type="SAM" id="MobiDB-lite"/>
    </source>
</evidence>
<feature type="region of interest" description="Disordered" evidence="1">
    <location>
        <begin position="54"/>
        <end position="73"/>
    </location>
</feature>